<protein>
    <submittedName>
        <fullName evidence="2">Uncharacterized protein</fullName>
    </submittedName>
</protein>
<name>A0A2N9G2U5_FAGSY</name>
<feature type="region of interest" description="Disordered" evidence="1">
    <location>
        <begin position="1"/>
        <end position="21"/>
    </location>
</feature>
<sequence length="73" mass="8364">MPAVTATEPRGATTPGLEVEEEDDWDCDVPLAIIAQLPNREENRYIHEGIQACPVFFKNFRNVNRCKFNPLEF</sequence>
<reference evidence="2" key="1">
    <citation type="submission" date="2018-02" db="EMBL/GenBank/DDBJ databases">
        <authorList>
            <person name="Cohen D.B."/>
            <person name="Kent A.D."/>
        </authorList>
    </citation>
    <scope>NUCLEOTIDE SEQUENCE</scope>
</reference>
<evidence type="ECO:0000256" key="1">
    <source>
        <dbReference type="SAM" id="MobiDB-lite"/>
    </source>
</evidence>
<gene>
    <name evidence="2" type="ORF">FSB_LOCUS21607</name>
</gene>
<evidence type="ECO:0000313" key="2">
    <source>
        <dbReference type="EMBL" id="SPC93725.1"/>
    </source>
</evidence>
<organism evidence="2">
    <name type="scientific">Fagus sylvatica</name>
    <name type="common">Beechnut</name>
    <dbReference type="NCBI Taxonomy" id="28930"/>
    <lineage>
        <taxon>Eukaryota</taxon>
        <taxon>Viridiplantae</taxon>
        <taxon>Streptophyta</taxon>
        <taxon>Embryophyta</taxon>
        <taxon>Tracheophyta</taxon>
        <taxon>Spermatophyta</taxon>
        <taxon>Magnoliopsida</taxon>
        <taxon>eudicotyledons</taxon>
        <taxon>Gunneridae</taxon>
        <taxon>Pentapetalae</taxon>
        <taxon>rosids</taxon>
        <taxon>fabids</taxon>
        <taxon>Fagales</taxon>
        <taxon>Fagaceae</taxon>
        <taxon>Fagus</taxon>
    </lineage>
</organism>
<proteinExistence type="predicted"/>
<dbReference type="EMBL" id="OIVN01001419">
    <property type="protein sequence ID" value="SPC93725.1"/>
    <property type="molecule type" value="Genomic_DNA"/>
</dbReference>
<dbReference type="AlphaFoldDB" id="A0A2N9G2U5"/>
<accession>A0A2N9G2U5</accession>